<accession>A0ABQ1P125</accession>
<organism evidence="1 2">
    <name type="scientific">Tersicoccus solisilvae</name>
    <dbReference type="NCBI Taxonomy" id="1882339"/>
    <lineage>
        <taxon>Bacteria</taxon>
        <taxon>Bacillati</taxon>
        <taxon>Actinomycetota</taxon>
        <taxon>Actinomycetes</taxon>
        <taxon>Micrococcales</taxon>
        <taxon>Micrococcaceae</taxon>
        <taxon>Tersicoccus</taxon>
    </lineage>
</organism>
<dbReference type="PANTHER" id="PTHR21485:SF6">
    <property type="entry name" value="N-ACYLNEURAMINATE CYTIDYLYLTRANSFERASE-RELATED"/>
    <property type="match status" value="1"/>
</dbReference>
<name>A0ABQ1P125_9MICC</name>
<dbReference type="InterPro" id="IPR029044">
    <property type="entry name" value="Nucleotide-diphossugar_trans"/>
</dbReference>
<comment type="caution">
    <text evidence="1">The sequence shown here is derived from an EMBL/GenBank/DDBJ whole genome shotgun (WGS) entry which is preliminary data.</text>
</comment>
<dbReference type="Gene3D" id="3.90.550.10">
    <property type="entry name" value="Spore Coat Polysaccharide Biosynthesis Protein SpsA, Chain A"/>
    <property type="match status" value="1"/>
</dbReference>
<dbReference type="CDD" id="cd02513">
    <property type="entry name" value="CMP-NeuAc_Synthase"/>
    <property type="match status" value="1"/>
</dbReference>
<dbReference type="RefSeq" id="WP_188667502.1">
    <property type="nucleotide sequence ID" value="NZ_BMJI01000005.1"/>
</dbReference>
<evidence type="ECO:0008006" key="3">
    <source>
        <dbReference type="Google" id="ProtNLM"/>
    </source>
</evidence>
<dbReference type="Proteomes" id="UP000597761">
    <property type="component" value="Unassembled WGS sequence"/>
</dbReference>
<proteinExistence type="predicted"/>
<dbReference type="SUPFAM" id="SSF53448">
    <property type="entry name" value="Nucleotide-diphospho-sugar transferases"/>
    <property type="match status" value="1"/>
</dbReference>
<dbReference type="EMBL" id="BMJI01000005">
    <property type="protein sequence ID" value="GGC87309.1"/>
    <property type="molecule type" value="Genomic_DNA"/>
</dbReference>
<dbReference type="InterPro" id="IPR003329">
    <property type="entry name" value="Cytidylyl_trans"/>
</dbReference>
<protein>
    <recommendedName>
        <fullName evidence="3">Acylneuraminate cytidylyltransferase</fullName>
    </recommendedName>
</protein>
<evidence type="ECO:0000313" key="2">
    <source>
        <dbReference type="Proteomes" id="UP000597761"/>
    </source>
</evidence>
<sequence length="273" mass="29348">MTLPDQASEQATDQVSAQAPSILAVIPARGGSKGLPGKNVRPLLGRPLLGWSVALADELGPDVRCVVSTDDPAIADVARQQGADVPFLRPAELASDTAPMGAVIRHALETLDPDGHIAMVLLLDPTSPTRTPERVRAAIDQLAAAPHLDGVIAVSEPFFHPTWVGVKKDAGADDGALARYFPEGTGVTRRQDVPPFLRINGNFYVWRADFVRRLETSWFDEGRHGYVEIPESHAFSIDDEREFRLVEAVVTAGLAPLPGREQPGDHQPSPAEA</sequence>
<dbReference type="PANTHER" id="PTHR21485">
    <property type="entry name" value="HAD SUPERFAMILY MEMBERS CMAS AND KDSC"/>
    <property type="match status" value="1"/>
</dbReference>
<dbReference type="Pfam" id="PF02348">
    <property type="entry name" value="CTP_transf_3"/>
    <property type="match status" value="1"/>
</dbReference>
<evidence type="ECO:0000313" key="1">
    <source>
        <dbReference type="EMBL" id="GGC87309.1"/>
    </source>
</evidence>
<gene>
    <name evidence="1" type="ORF">GCM10011512_12810</name>
</gene>
<dbReference type="InterPro" id="IPR050793">
    <property type="entry name" value="CMP-NeuNAc_synthase"/>
</dbReference>
<keyword evidence="2" id="KW-1185">Reference proteome</keyword>
<reference evidence="2" key="1">
    <citation type="journal article" date="2019" name="Int. J. Syst. Evol. Microbiol.">
        <title>The Global Catalogue of Microorganisms (GCM) 10K type strain sequencing project: providing services to taxonomists for standard genome sequencing and annotation.</title>
        <authorList>
            <consortium name="The Broad Institute Genomics Platform"/>
            <consortium name="The Broad Institute Genome Sequencing Center for Infectious Disease"/>
            <person name="Wu L."/>
            <person name="Ma J."/>
        </authorList>
    </citation>
    <scope>NUCLEOTIDE SEQUENCE [LARGE SCALE GENOMIC DNA]</scope>
    <source>
        <strain evidence="2">CGMCC 1.15480</strain>
    </source>
</reference>